<reference evidence="1" key="1">
    <citation type="journal article" date="2023" name="G3 (Bethesda)">
        <title>A reference genome for the long-term kleptoplast-retaining sea slug Elysia crispata morphotype clarki.</title>
        <authorList>
            <person name="Eastman K.E."/>
            <person name="Pendleton A.L."/>
            <person name="Shaikh M.A."/>
            <person name="Suttiyut T."/>
            <person name="Ogas R."/>
            <person name="Tomko P."/>
            <person name="Gavelis G."/>
            <person name="Widhalm J.R."/>
            <person name="Wisecaver J.H."/>
        </authorList>
    </citation>
    <scope>NUCLEOTIDE SEQUENCE</scope>
    <source>
        <strain evidence="1">ECLA1</strain>
    </source>
</reference>
<comment type="caution">
    <text evidence="1">The sequence shown here is derived from an EMBL/GenBank/DDBJ whole genome shotgun (WGS) entry which is preliminary data.</text>
</comment>
<dbReference type="AlphaFoldDB" id="A0AAE0YJ71"/>
<keyword evidence="2" id="KW-1185">Reference proteome</keyword>
<proteinExistence type="predicted"/>
<dbReference type="Proteomes" id="UP001283361">
    <property type="component" value="Unassembled WGS sequence"/>
</dbReference>
<name>A0AAE0YJ71_9GAST</name>
<gene>
    <name evidence="1" type="ORF">RRG08_015523</name>
</gene>
<accession>A0AAE0YJ71</accession>
<evidence type="ECO:0000313" key="2">
    <source>
        <dbReference type="Proteomes" id="UP001283361"/>
    </source>
</evidence>
<dbReference type="EMBL" id="JAWDGP010006085">
    <property type="protein sequence ID" value="KAK3747411.1"/>
    <property type="molecule type" value="Genomic_DNA"/>
</dbReference>
<evidence type="ECO:0000313" key="1">
    <source>
        <dbReference type="EMBL" id="KAK3747411.1"/>
    </source>
</evidence>
<sequence>MKDSAFIFIIKHKPSLLRVGVESETNSIKIIQVFKWAGHSQYHVTVTSNPLTTGLKSTVTVDESDRLSFPSSGWPWIGKDGTRTVTDQDYKPRPWLKQEAARTKRKSVIAKIKRRKMKRIKKIFYL</sequence>
<protein>
    <submittedName>
        <fullName evidence="1">Uncharacterized protein</fullName>
    </submittedName>
</protein>
<organism evidence="1 2">
    <name type="scientific">Elysia crispata</name>
    <name type="common">lettuce slug</name>
    <dbReference type="NCBI Taxonomy" id="231223"/>
    <lineage>
        <taxon>Eukaryota</taxon>
        <taxon>Metazoa</taxon>
        <taxon>Spiralia</taxon>
        <taxon>Lophotrochozoa</taxon>
        <taxon>Mollusca</taxon>
        <taxon>Gastropoda</taxon>
        <taxon>Heterobranchia</taxon>
        <taxon>Euthyneura</taxon>
        <taxon>Panpulmonata</taxon>
        <taxon>Sacoglossa</taxon>
        <taxon>Placobranchoidea</taxon>
        <taxon>Plakobranchidae</taxon>
        <taxon>Elysia</taxon>
    </lineage>
</organism>